<keyword evidence="10 18" id="KW-1278">Translocase</keyword>
<dbReference type="InterPro" id="IPR050175">
    <property type="entry name" value="Complex_I_Subunit_2"/>
</dbReference>
<dbReference type="InterPro" id="IPR003917">
    <property type="entry name" value="NADH_UbQ_OxRdtase_chain2"/>
</dbReference>
<feature type="transmembrane region" description="Helical" evidence="18">
    <location>
        <begin position="6"/>
        <end position="37"/>
    </location>
</feature>
<protein>
    <recommendedName>
        <fullName evidence="5 18">NADH-ubiquinone oxidoreductase chain 2</fullName>
        <ecNumber evidence="4 18">7.1.1.2</ecNumber>
    </recommendedName>
</protein>
<keyword evidence="9 18" id="KW-0999">Mitochondrion inner membrane</keyword>
<evidence type="ECO:0000256" key="6">
    <source>
        <dbReference type="ARBA" id="ARBA00022448"/>
    </source>
</evidence>
<feature type="transmembrane region" description="Helical" evidence="18">
    <location>
        <begin position="58"/>
        <end position="78"/>
    </location>
</feature>
<evidence type="ECO:0000256" key="2">
    <source>
        <dbReference type="ARBA" id="ARBA00004448"/>
    </source>
</evidence>
<reference evidence="20" key="1">
    <citation type="submission" date="2019-03" db="EMBL/GenBank/DDBJ databases">
        <title>The comparison of Scolytus schevyrewi and Scolytus seulensis.</title>
        <authorList>
            <person name="Zhang L."/>
            <person name="Wang J."/>
        </authorList>
    </citation>
    <scope>NUCLEOTIDE SEQUENCE</scope>
</reference>
<gene>
    <name evidence="20" type="primary">nad2</name>
</gene>
<evidence type="ECO:0000256" key="8">
    <source>
        <dbReference type="ARBA" id="ARBA00022692"/>
    </source>
</evidence>
<keyword evidence="13 18" id="KW-0520">NAD</keyword>
<dbReference type="GeneID" id="44799118"/>
<feature type="transmembrane region" description="Helical" evidence="18">
    <location>
        <begin position="187"/>
        <end position="205"/>
    </location>
</feature>
<feature type="transmembrane region" description="Helical" evidence="18">
    <location>
        <begin position="257"/>
        <end position="278"/>
    </location>
</feature>
<evidence type="ECO:0000256" key="18">
    <source>
        <dbReference type="RuleBase" id="RU003403"/>
    </source>
</evidence>
<comment type="similarity">
    <text evidence="3 18">Belongs to the complex I subunit 2 family.</text>
</comment>
<dbReference type="Pfam" id="PF00361">
    <property type="entry name" value="Proton_antipo_M"/>
    <property type="match status" value="1"/>
</dbReference>
<dbReference type="PANTHER" id="PTHR46552:SF1">
    <property type="entry name" value="NADH-UBIQUINONE OXIDOREDUCTASE CHAIN 2"/>
    <property type="match status" value="1"/>
</dbReference>
<dbReference type="InterPro" id="IPR001750">
    <property type="entry name" value="ND/Mrp_TM"/>
</dbReference>
<evidence type="ECO:0000256" key="15">
    <source>
        <dbReference type="ARBA" id="ARBA00023128"/>
    </source>
</evidence>
<dbReference type="PRINTS" id="PR01436">
    <property type="entry name" value="NADHDHGNASE2"/>
</dbReference>
<dbReference type="AlphaFoldDB" id="A0A6G6C8T1"/>
<comment type="function">
    <text evidence="1">Core subunit of the mitochondrial membrane respiratory chain NADH dehydrogenase (Complex I) that is believed to belong to the minimal assembly required for catalysis. Complex I functions in the transfer of electrons from NADH to the respiratory chain. The immediate electron acceptor for the enzyme is believed to be ubiquinone.</text>
</comment>
<dbReference type="GO" id="GO:0006120">
    <property type="term" value="P:mitochondrial electron transport, NADH to ubiquinone"/>
    <property type="evidence" value="ECO:0007669"/>
    <property type="project" value="InterPro"/>
</dbReference>
<evidence type="ECO:0000259" key="19">
    <source>
        <dbReference type="Pfam" id="PF00361"/>
    </source>
</evidence>
<evidence type="ECO:0000256" key="13">
    <source>
        <dbReference type="ARBA" id="ARBA00023027"/>
    </source>
</evidence>
<evidence type="ECO:0000256" key="9">
    <source>
        <dbReference type="ARBA" id="ARBA00022792"/>
    </source>
</evidence>
<keyword evidence="11 18" id="KW-0249">Electron transport</keyword>
<evidence type="ECO:0000313" key="20">
    <source>
        <dbReference type="EMBL" id="QID77572.1"/>
    </source>
</evidence>
<geneLocation type="mitochondrion" evidence="20"/>
<evidence type="ECO:0000256" key="4">
    <source>
        <dbReference type="ARBA" id="ARBA00012944"/>
    </source>
</evidence>
<evidence type="ECO:0000256" key="14">
    <source>
        <dbReference type="ARBA" id="ARBA00023075"/>
    </source>
</evidence>
<evidence type="ECO:0000256" key="10">
    <source>
        <dbReference type="ARBA" id="ARBA00022967"/>
    </source>
</evidence>
<feature type="transmembrane region" description="Helical" evidence="18">
    <location>
        <begin position="299"/>
        <end position="321"/>
    </location>
</feature>
<evidence type="ECO:0000256" key="12">
    <source>
        <dbReference type="ARBA" id="ARBA00022989"/>
    </source>
</evidence>
<feature type="domain" description="NADH:quinone oxidoreductase/Mrp antiporter transmembrane" evidence="19">
    <location>
        <begin position="22"/>
        <end position="269"/>
    </location>
</feature>
<proteinExistence type="inferred from homology"/>
<evidence type="ECO:0000256" key="17">
    <source>
        <dbReference type="ARBA" id="ARBA00049551"/>
    </source>
</evidence>
<feature type="transmembrane region" description="Helical" evidence="18">
    <location>
        <begin position="138"/>
        <end position="157"/>
    </location>
</feature>
<keyword evidence="14 18" id="KW-0830">Ubiquinone</keyword>
<comment type="catalytic activity">
    <reaction evidence="17 18">
        <text>a ubiquinone + NADH + 5 H(+)(in) = a ubiquinol + NAD(+) + 4 H(+)(out)</text>
        <dbReference type="Rhea" id="RHEA:29091"/>
        <dbReference type="Rhea" id="RHEA-COMP:9565"/>
        <dbReference type="Rhea" id="RHEA-COMP:9566"/>
        <dbReference type="ChEBI" id="CHEBI:15378"/>
        <dbReference type="ChEBI" id="CHEBI:16389"/>
        <dbReference type="ChEBI" id="CHEBI:17976"/>
        <dbReference type="ChEBI" id="CHEBI:57540"/>
        <dbReference type="ChEBI" id="CHEBI:57945"/>
        <dbReference type="EC" id="7.1.1.2"/>
    </reaction>
</comment>
<keyword evidence="7 18" id="KW-0679">Respiratory chain</keyword>
<keyword evidence="8 18" id="KW-0812">Transmembrane</keyword>
<accession>A0A6G6C8T1</accession>
<evidence type="ECO:0000256" key="7">
    <source>
        <dbReference type="ARBA" id="ARBA00022660"/>
    </source>
</evidence>
<organism evidence="20">
    <name type="scientific">Scolytus seulensis</name>
    <dbReference type="NCBI Taxonomy" id="1230772"/>
    <lineage>
        <taxon>Eukaryota</taxon>
        <taxon>Metazoa</taxon>
        <taxon>Ecdysozoa</taxon>
        <taxon>Arthropoda</taxon>
        <taxon>Hexapoda</taxon>
        <taxon>Insecta</taxon>
        <taxon>Pterygota</taxon>
        <taxon>Neoptera</taxon>
        <taxon>Endopterygota</taxon>
        <taxon>Coleoptera</taxon>
        <taxon>Polyphaga</taxon>
        <taxon>Cucujiformia</taxon>
        <taxon>Curculionidae</taxon>
        <taxon>Scolytinae</taxon>
        <taxon>Scolytus</taxon>
    </lineage>
</organism>
<keyword evidence="15 18" id="KW-0496">Mitochondrion</keyword>
<keyword evidence="6" id="KW-0813">Transport</keyword>
<keyword evidence="12 18" id="KW-1133">Transmembrane helix</keyword>
<feature type="transmembrane region" description="Helical" evidence="18">
    <location>
        <begin position="225"/>
        <end position="245"/>
    </location>
</feature>
<comment type="function">
    <text evidence="18">Core subunit of the mitochondrial membrane respiratory chain NADH dehydrogenase (Complex I) which catalyzes electron transfer from NADH through the respiratory chain, using ubiquinone as an electron acceptor. Essential for the catalytic activity and assembly of complex I.</text>
</comment>
<dbReference type="GO" id="GO:0005743">
    <property type="term" value="C:mitochondrial inner membrane"/>
    <property type="evidence" value="ECO:0007669"/>
    <property type="project" value="UniProtKB-SubCell"/>
</dbReference>
<evidence type="ECO:0000256" key="11">
    <source>
        <dbReference type="ARBA" id="ARBA00022982"/>
    </source>
</evidence>
<comment type="subcellular location">
    <subcellularLocation>
        <location evidence="2 18">Mitochondrion inner membrane</location>
        <topology evidence="2 18">Multi-pass membrane protein</topology>
    </subcellularLocation>
</comment>
<evidence type="ECO:0000256" key="3">
    <source>
        <dbReference type="ARBA" id="ARBA00007012"/>
    </source>
</evidence>
<evidence type="ECO:0000256" key="5">
    <source>
        <dbReference type="ARBA" id="ARBA00021008"/>
    </source>
</evidence>
<dbReference type="EC" id="7.1.1.2" evidence="4 18"/>
<dbReference type="RefSeq" id="YP_009742189.1">
    <property type="nucleotide sequence ID" value="NC_046588.1"/>
</dbReference>
<evidence type="ECO:0000256" key="1">
    <source>
        <dbReference type="ARBA" id="ARBA00003257"/>
    </source>
</evidence>
<dbReference type="EMBL" id="MK636869">
    <property type="protein sequence ID" value="QID77572.1"/>
    <property type="molecule type" value="Genomic_DNA"/>
</dbReference>
<dbReference type="PANTHER" id="PTHR46552">
    <property type="entry name" value="NADH-UBIQUINONE OXIDOREDUCTASE CHAIN 2"/>
    <property type="match status" value="1"/>
</dbReference>
<name>A0A6G6C8T1_9CUCU</name>
<dbReference type="CTD" id="67122138"/>
<sequence length="324" mass="37026">MYLHKMSFSILLISGTLMTISASSWFSAWVGLEVNLLSFIPLIKNKTSKLSSESMMKYFITQALGSMIVMFSIISSYITPNMVTLMTLGLLLKLGAAPLHSWFPEVAAGLSWSSMFILMTWQKIAPMVMIMYSTNNQYIMTVFIITSSLMGGLMGMNQTNLRKIMAYSSINHMGWMLAALINSWMIWLYYFSVYTVINATISYTFNSYKMSSVNQMNKLQYLEKLFMTMNFLSLGGLPPFLGFLPKWFTIMSLTNNQVLFLTIPLIVLTLMCLFYYLRMTLTHMVLITEKSTMMNKYKMSFSLLMLNNISLATLLVAPILMNIF</sequence>
<dbReference type="GO" id="GO:0008137">
    <property type="term" value="F:NADH dehydrogenase (ubiquinone) activity"/>
    <property type="evidence" value="ECO:0007669"/>
    <property type="project" value="UniProtKB-EC"/>
</dbReference>
<keyword evidence="16 18" id="KW-0472">Membrane</keyword>
<evidence type="ECO:0000256" key="16">
    <source>
        <dbReference type="ARBA" id="ARBA00023136"/>
    </source>
</evidence>